<feature type="domain" description="Ketopantoate reductase C-terminal" evidence="12">
    <location>
        <begin position="182"/>
        <end position="319"/>
    </location>
</feature>
<dbReference type="Pfam" id="PF08546">
    <property type="entry name" value="ApbA_C"/>
    <property type="match status" value="1"/>
</dbReference>
<dbReference type="InterPro" id="IPR036291">
    <property type="entry name" value="NAD(P)-bd_dom_sf"/>
</dbReference>
<dbReference type="InterPro" id="IPR013328">
    <property type="entry name" value="6PGD_dom2"/>
</dbReference>
<dbReference type="SUPFAM" id="SSF48179">
    <property type="entry name" value="6-phosphogluconate dehydrogenase C-terminal domain-like"/>
    <property type="match status" value="1"/>
</dbReference>
<dbReference type="EMBL" id="NRSG01000039">
    <property type="protein sequence ID" value="MBK1658116.1"/>
    <property type="molecule type" value="Genomic_DNA"/>
</dbReference>
<proteinExistence type="inferred from homology"/>
<dbReference type="InterPro" id="IPR050838">
    <property type="entry name" value="Ketopantoate_reductase"/>
</dbReference>
<dbReference type="InterPro" id="IPR013752">
    <property type="entry name" value="KPA_reductase"/>
</dbReference>
<evidence type="ECO:0000259" key="12">
    <source>
        <dbReference type="Pfam" id="PF08546"/>
    </source>
</evidence>
<dbReference type="Gene3D" id="3.40.50.720">
    <property type="entry name" value="NAD(P)-binding Rossmann-like Domain"/>
    <property type="match status" value="1"/>
</dbReference>
<comment type="similarity">
    <text evidence="2 10">Belongs to the ketopantoate reductase family.</text>
</comment>
<evidence type="ECO:0000313" key="13">
    <source>
        <dbReference type="EMBL" id="MBK1658116.1"/>
    </source>
</evidence>
<accession>A0ABS1CV58</accession>
<evidence type="ECO:0000256" key="5">
    <source>
        <dbReference type="ARBA" id="ARBA00022655"/>
    </source>
</evidence>
<dbReference type="RefSeq" id="WP_133221172.1">
    <property type="nucleotide sequence ID" value="NZ_NRSG01000039.1"/>
</dbReference>
<evidence type="ECO:0000313" key="14">
    <source>
        <dbReference type="Proteomes" id="UP000697995"/>
    </source>
</evidence>
<dbReference type="Gene3D" id="1.10.1040.10">
    <property type="entry name" value="N-(1-d-carboxylethyl)-l-norvaline Dehydrogenase, domain 2"/>
    <property type="match status" value="1"/>
</dbReference>
<evidence type="ECO:0000256" key="7">
    <source>
        <dbReference type="ARBA" id="ARBA00023002"/>
    </source>
</evidence>
<keyword evidence="14" id="KW-1185">Reference proteome</keyword>
<keyword evidence="6 10" id="KW-0521">NADP</keyword>
<evidence type="ECO:0000256" key="6">
    <source>
        <dbReference type="ARBA" id="ARBA00022857"/>
    </source>
</evidence>
<dbReference type="EC" id="1.1.1.169" evidence="3 10"/>
<feature type="domain" description="Ketopantoate reductase N-terminal" evidence="11">
    <location>
        <begin position="5"/>
        <end position="152"/>
    </location>
</feature>
<reference evidence="13 14" key="1">
    <citation type="journal article" date="2020" name="Microorganisms">
        <title>Osmotic Adaptation and Compatible Solute Biosynthesis of Phototrophic Bacteria as Revealed from Genome Analyses.</title>
        <authorList>
            <person name="Imhoff J.F."/>
            <person name="Rahn T."/>
            <person name="Kunzel S."/>
            <person name="Keller A."/>
            <person name="Neulinger S.C."/>
        </authorList>
    </citation>
    <scope>NUCLEOTIDE SEQUENCE [LARGE SCALE GENOMIC DNA]</scope>
    <source>
        <strain evidence="13 14">DSM 15382</strain>
    </source>
</reference>
<evidence type="ECO:0000256" key="1">
    <source>
        <dbReference type="ARBA" id="ARBA00004994"/>
    </source>
</evidence>
<dbReference type="Pfam" id="PF02558">
    <property type="entry name" value="ApbA"/>
    <property type="match status" value="1"/>
</dbReference>
<comment type="caution">
    <text evidence="13">The sequence shown here is derived from an EMBL/GenBank/DDBJ whole genome shotgun (WGS) entry which is preliminary data.</text>
</comment>
<gene>
    <name evidence="13" type="ORF">CKO45_07725</name>
</gene>
<evidence type="ECO:0000256" key="2">
    <source>
        <dbReference type="ARBA" id="ARBA00007870"/>
    </source>
</evidence>
<dbReference type="Proteomes" id="UP000697995">
    <property type="component" value="Unassembled WGS sequence"/>
</dbReference>
<evidence type="ECO:0000256" key="3">
    <source>
        <dbReference type="ARBA" id="ARBA00013014"/>
    </source>
</evidence>
<evidence type="ECO:0000256" key="8">
    <source>
        <dbReference type="ARBA" id="ARBA00032024"/>
    </source>
</evidence>
<comment type="function">
    <text evidence="10">Catalyzes the NADPH-dependent reduction of ketopantoate into pantoic acid.</text>
</comment>
<evidence type="ECO:0000259" key="11">
    <source>
        <dbReference type="Pfam" id="PF02558"/>
    </source>
</evidence>
<dbReference type="SUPFAM" id="SSF51735">
    <property type="entry name" value="NAD(P)-binding Rossmann-fold domains"/>
    <property type="match status" value="1"/>
</dbReference>
<dbReference type="InterPro" id="IPR003710">
    <property type="entry name" value="ApbA"/>
</dbReference>
<protein>
    <recommendedName>
        <fullName evidence="4 10">2-dehydropantoate 2-reductase</fullName>
        <ecNumber evidence="3 10">1.1.1.169</ecNumber>
    </recommendedName>
    <alternativeName>
        <fullName evidence="8 10">Ketopantoate reductase</fullName>
    </alternativeName>
</protein>
<dbReference type="InterPro" id="IPR008927">
    <property type="entry name" value="6-PGluconate_DH-like_C_sf"/>
</dbReference>
<keyword evidence="5 10" id="KW-0566">Pantothenate biosynthesis</keyword>
<dbReference type="NCBIfam" id="TIGR00745">
    <property type="entry name" value="apbA_panE"/>
    <property type="match status" value="1"/>
</dbReference>
<dbReference type="PANTHER" id="PTHR43765:SF2">
    <property type="entry name" value="2-DEHYDROPANTOATE 2-REDUCTASE"/>
    <property type="match status" value="1"/>
</dbReference>
<evidence type="ECO:0000256" key="9">
    <source>
        <dbReference type="ARBA" id="ARBA00048793"/>
    </source>
</evidence>
<dbReference type="InterPro" id="IPR013332">
    <property type="entry name" value="KPR_N"/>
</dbReference>
<comment type="pathway">
    <text evidence="1 10">Cofactor biosynthesis; (R)-pantothenate biosynthesis; (R)-pantoate from 3-methyl-2-oxobutanoate: step 2/2.</text>
</comment>
<evidence type="ECO:0000256" key="4">
    <source>
        <dbReference type="ARBA" id="ARBA00019465"/>
    </source>
</evidence>
<comment type="catalytic activity">
    <reaction evidence="9 10">
        <text>(R)-pantoate + NADP(+) = 2-dehydropantoate + NADPH + H(+)</text>
        <dbReference type="Rhea" id="RHEA:16233"/>
        <dbReference type="ChEBI" id="CHEBI:11561"/>
        <dbReference type="ChEBI" id="CHEBI:15378"/>
        <dbReference type="ChEBI" id="CHEBI:15980"/>
        <dbReference type="ChEBI" id="CHEBI:57783"/>
        <dbReference type="ChEBI" id="CHEBI:58349"/>
        <dbReference type="EC" id="1.1.1.169"/>
    </reaction>
</comment>
<organism evidence="13 14">
    <name type="scientific">Paracraurococcus ruber</name>
    <dbReference type="NCBI Taxonomy" id="77675"/>
    <lineage>
        <taxon>Bacteria</taxon>
        <taxon>Pseudomonadati</taxon>
        <taxon>Pseudomonadota</taxon>
        <taxon>Alphaproteobacteria</taxon>
        <taxon>Acetobacterales</taxon>
        <taxon>Roseomonadaceae</taxon>
        <taxon>Paracraurococcus</taxon>
    </lineage>
</organism>
<evidence type="ECO:0000256" key="10">
    <source>
        <dbReference type="RuleBase" id="RU362068"/>
    </source>
</evidence>
<dbReference type="PANTHER" id="PTHR43765">
    <property type="entry name" value="2-DEHYDROPANTOATE 2-REDUCTASE-RELATED"/>
    <property type="match status" value="1"/>
</dbReference>
<name>A0ABS1CV58_9PROT</name>
<keyword evidence="7 10" id="KW-0560">Oxidoreductase</keyword>
<sequence>MDEPVVIWGAGAIGGTIGAHLARAGHPVLFVDMVAEHVAAMNDRGLTIEGPVAQFSVPARAVTPEAVRGRHRLVLLAVKAHHTEAAMQALAPHLAEDGAVVSCQNGLNELVIAERAGRGRTIGAFVNFGADYHAPGRIMFGNRGAVVVGELDGARTPRIAALHAMLLEFEPDAVLSDNVFGYLWGKAAYGAILKASALTNDSIADFIASPARRPLVIALAREILRIAAAEGVTPIGFDGFDPAAFARNDAAGMAASLDRLEAYNRASAKSHSGIWRDLAVRKRPTDVSAQLAPVRAAARRQGIATPLADRLVALVEAVQDGKAVIGQGLIEQLDALVA</sequence>